<gene>
    <name evidence="1" type="ORF">AGLY_016863</name>
</gene>
<protein>
    <recommendedName>
        <fullName evidence="3">DUF659 domain-containing protein</fullName>
    </recommendedName>
</protein>
<organism evidence="1 2">
    <name type="scientific">Aphis glycines</name>
    <name type="common">Soybean aphid</name>
    <dbReference type="NCBI Taxonomy" id="307491"/>
    <lineage>
        <taxon>Eukaryota</taxon>
        <taxon>Metazoa</taxon>
        <taxon>Ecdysozoa</taxon>
        <taxon>Arthropoda</taxon>
        <taxon>Hexapoda</taxon>
        <taxon>Insecta</taxon>
        <taxon>Pterygota</taxon>
        <taxon>Neoptera</taxon>
        <taxon>Paraneoptera</taxon>
        <taxon>Hemiptera</taxon>
        <taxon>Sternorrhyncha</taxon>
        <taxon>Aphidomorpha</taxon>
        <taxon>Aphidoidea</taxon>
        <taxon>Aphididae</taxon>
        <taxon>Aphidini</taxon>
        <taxon>Aphis</taxon>
        <taxon>Aphis</taxon>
    </lineage>
</organism>
<dbReference type="AlphaFoldDB" id="A0A6G0SXS0"/>
<accession>A0A6G0SXS0</accession>
<evidence type="ECO:0000313" key="2">
    <source>
        <dbReference type="Proteomes" id="UP000475862"/>
    </source>
</evidence>
<comment type="caution">
    <text evidence="1">The sequence shown here is derived from an EMBL/GenBank/DDBJ whole genome shotgun (WGS) entry which is preliminary data.</text>
</comment>
<sequence length="268" mass="31034">MPKEKQSLAFRLKSYVSEFSDSNGPVFTTDGKILYCKLCDSKVGSDRKFNVQQHIDTAKHKAAIKRKQNQNQFVLQKTQQQLLKIPNQTTLRKGYVNDIYEDTLVKIRSFIFGKKIWVSIDETTDSAGRYVANPEGVRHDDILLFLSDAAPYMVRAGKSLNIFYTKMIYVTCIVHAFYRVAEQIRGHYSKVDKIIANVKKVFCKSPYRINCFKEKAPLLSLPPQPIIIRWGTWLKAAIYYCDNYELIRNIIQSFDKKDSVCVDNSQKY</sequence>
<dbReference type="InterPro" id="IPR033375">
    <property type="entry name" value="Cggbp1"/>
</dbReference>
<dbReference type="PANTHER" id="PTHR32344:SF1">
    <property type="entry name" value="U1-TYPE DOMAIN-CONTAINING PROTEIN"/>
    <property type="match status" value="1"/>
</dbReference>
<dbReference type="EMBL" id="VYZN01000687">
    <property type="protein sequence ID" value="KAE9522754.1"/>
    <property type="molecule type" value="Genomic_DNA"/>
</dbReference>
<dbReference type="PANTHER" id="PTHR32344">
    <property type="entry name" value="U1-TYPE DOMAIN-CONTAINING PROTEIN"/>
    <property type="match status" value="1"/>
</dbReference>
<dbReference type="GO" id="GO:0003690">
    <property type="term" value="F:double-stranded DNA binding"/>
    <property type="evidence" value="ECO:0007669"/>
    <property type="project" value="InterPro"/>
</dbReference>
<keyword evidence="2" id="KW-1185">Reference proteome</keyword>
<dbReference type="GO" id="GO:0005634">
    <property type="term" value="C:nucleus"/>
    <property type="evidence" value="ECO:0007669"/>
    <property type="project" value="InterPro"/>
</dbReference>
<reference evidence="1 2" key="1">
    <citation type="submission" date="2019-08" db="EMBL/GenBank/DDBJ databases">
        <title>The genome of the soybean aphid Biotype 1, its phylome, world population structure and adaptation to the North American continent.</title>
        <authorList>
            <person name="Giordano R."/>
            <person name="Donthu R.K."/>
            <person name="Hernandez A.G."/>
            <person name="Wright C.L."/>
            <person name="Zimin A.V."/>
        </authorList>
    </citation>
    <scope>NUCLEOTIDE SEQUENCE [LARGE SCALE GENOMIC DNA]</scope>
    <source>
        <tissue evidence="1">Whole aphids</tissue>
    </source>
</reference>
<evidence type="ECO:0000313" key="1">
    <source>
        <dbReference type="EMBL" id="KAE9522754.1"/>
    </source>
</evidence>
<proteinExistence type="predicted"/>
<dbReference type="GO" id="GO:0006357">
    <property type="term" value="P:regulation of transcription by RNA polymerase II"/>
    <property type="evidence" value="ECO:0007669"/>
    <property type="project" value="InterPro"/>
</dbReference>
<dbReference type="Proteomes" id="UP000475862">
    <property type="component" value="Unassembled WGS sequence"/>
</dbReference>
<dbReference type="OrthoDB" id="6582565at2759"/>
<name>A0A6G0SXS0_APHGL</name>
<evidence type="ECO:0008006" key="3">
    <source>
        <dbReference type="Google" id="ProtNLM"/>
    </source>
</evidence>